<feature type="transmembrane region" description="Helical" evidence="1">
    <location>
        <begin position="47"/>
        <end position="65"/>
    </location>
</feature>
<feature type="transmembrane region" description="Helical" evidence="1">
    <location>
        <begin position="16"/>
        <end position="35"/>
    </location>
</feature>
<keyword evidence="1" id="KW-0812">Transmembrane</keyword>
<keyword evidence="1" id="KW-1133">Transmembrane helix</keyword>
<comment type="caution">
    <text evidence="2">The sequence shown here is derived from an EMBL/GenBank/DDBJ whole genome shotgun (WGS) entry which is preliminary data.</text>
</comment>
<name>A0ABV8AM75_9BACT</name>
<keyword evidence="1" id="KW-0472">Membrane</keyword>
<feature type="transmembrane region" description="Helical" evidence="1">
    <location>
        <begin position="77"/>
        <end position="94"/>
    </location>
</feature>
<proteinExistence type="predicted"/>
<organism evidence="2 3">
    <name type="scientific">Algoriphagus namhaensis</name>
    <dbReference type="NCBI Taxonomy" id="915353"/>
    <lineage>
        <taxon>Bacteria</taxon>
        <taxon>Pseudomonadati</taxon>
        <taxon>Bacteroidota</taxon>
        <taxon>Cytophagia</taxon>
        <taxon>Cytophagales</taxon>
        <taxon>Cyclobacteriaceae</taxon>
        <taxon>Algoriphagus</taxon>
    </lineage>
</organism>
<reference evidence="3" key="1">
    <citation type="journal article" date="2019" name="Int. J. Syst. Evol. Microbiol.">
        <title>The Global Catalogue of Microorganisms (GCM) 10K type strain sequencing project: providing services to taxonomists for standard genome sequencing and annotation.</title>
        <authorList>
            <consortium name="The Broad Institute Genomics Platform"/>
            <consortium name="The Broad Institute Genome Sequencing Center for Infectious Disease"/>
            <person name="Wu L."/>
            <person name="Ma J."/>
        </authorList>
    </citation>
    <scope>NUCLEOTIDE SEQUENCE [LARGE SCALE GENOMIC DNA]</scope>
    <source>
        <strain evidence="3">CCUG 60523</strain>
    </source>
</reference>
<sequence length="95" mass="10408">MKWTDIPDANLLKRSFLFGITGIVIGVVSLVNQNFRLFEGPMGPLNGSSIGLQLVGLSMAVLLLRKRKISQEHKVKAQKMVVVLGAAILFFILSL</sequence>
<gene>
    <name evidence="2" type="ORF">ACFOSV_01050</name>
</gene>
<dbReference type="Proteomes" id="UP001595805">
    <property type="component" value="Unassembled WGS sequence"/>
</dbReference>
<evidence type="ECO:0000256" key="1">
    <source>
        <dbReference type="SAM" id="Phobius"/>
    </source>
</evidence>
<dbReference type="RefSeq" id="WP_377902491.1">
    <property type="nucleotide sequence ID" value="NZ_JBHRZS010000002.1"/>
</dbReference>
<dbReference type="EMBL" id="JBHRZS010000002">
    <property type="protein sequence ID" value="MFC3878740.1"/>
    <property type="molecule type" value="Genomic_DNA"/>
</dbReference>
<keyword evidence="3" id="KW-1185">Reference proteome</keyword>
<evidence type="ECO:0000313" key="3">
    <source>
        <dbReference type="Proteomes" id="UP001595805"/>
    </source>
</evidence>
<evidence type="ECO:0000313" key="2">
    <source>
        <dbReference type="EMBL" id="MFC3878740.1"/>
    </source>
</evidence>
<protein>
    <submittedName>
        <fullName evidence="2">Uncharacterized protein</fullName>
    </submittedName>
</protein>
<accession>A0ABV8AM75</accession>